<dbReference type="SUPFAM" id="SSF50249">
    <property type="entry name" value="Nucleic acid-binding proteins"/>
    <property type="match status" value="4"/>
</dbReference>
<keyword evidence="7" id="KW-1185">Reference proteome</keyword>
<feature type="region of interest" description="Disordered" evidence="4">
    <location>
        <begin position="428"/>
        <end position="516"/>
    </location>
</feature>
<evidence type="ECO:0000256" key="3">
    <source>
        <dbReference type="ARBA" id="ARBA00023274"/>
    </source>
</evidence>
<keyword evidence="3" id="KW-0687">Ribonucleoprotein</keyword>
<dbReference type="CDD" id="cd04465">
    <property type="entry name" value="S1_RPS1_repeat_ec2_hs2"/>
    <property type="match status" value="1"/>
</dbReference>
<dbReference type="InterPro" id="IPR003029">
    <property type="entry name" value="S1_domain"/>
</dbReference>
<dbReference type="HOGENOM" id="CLU_015805_4_5_0"/>
<evidence type="ECO:0000256" key="1">
    <source>
        <dbReference type="ARBA" id="ARBA00006767"/>
    </source>
</evidence>
<dbReference type="EMBL" id="HF951689">
    <property type="protein sequence ID" value="CCW36399.1"/>
    <property type="molecule type" value="Genomic_DNA"/>
</dbReference>
<feature type="domain" description="S1 motif" evidence="5">
    <location>
        <begin position="355"/>
        <end position="423"/>
    </location>
</feature>
<feature type="domain" description="S1 motif" evidence="5">
    <location>
        <begin position="93"/>
        <end position="162"/>
    </location>
</feature>
<feature type="compositionally biased region" description="Pro residues" evidence="4">
    <location>
        <begin position="433"/>
        <end position="442"/>
    </location>
</feature>
<dbReference type="GO" id="GO:0006412">
    <property type="term" value="P:translation"/>
    <property type="evidence" value="ECO:0007669"/>
    <property type="project" value="TreeGrafter"/>
</dbReference>
<dbReference type="GO" id="GO:0005840">
    <property type="term" value="C:ribosome"/>
    <property type="evidence" value="ECO:0007669"/>
    <property type="project" value="UniProtKB-KW"/>
</dbReference>
<feature type="domain" description="S1 motif" evidence="5">
    <location>
        <begin position="180"/>
        <end position="249"/>
    </location>
</feature>
<proteinExistence type="inferred from homology"/>
<dbReference type="KEGG" id="ccz:CCALI_02606"/>
<reference evidence="7" key="1">
    <citation type="submission" date="2013-03" db="EMBL/GenBank/DDBJ databases">
        <title>Genome sequence of Chthonomonas calidirosea, the first sequenced genome from the Armatimonadetes phylum (formally candidate division OP10).</title>
        <authorList>
            <person name="Lee K.C.Y."/>
            <person name="Morgan X.C."/>
            <person name="Dunfield P.F."/>
            <person name="Tamas I."/>
            <person name="Houghton K.M."/>
            <person name="Vyssotski M."/>
            <person name="Ryan J.L.J."/>
            <person name="Lagutin K."/>
            <person name="McDonald I.R."/>
            <person name="Stott M.B."/>
        </authorList>
    </citation>
    <scope>NUCLEOTIDE SEQUENCE [LARGE SCALE GENOMIC DNA]</scope>
    <source>
        <strain evidence="7">DSM 23976 / ICMP 18418 / T49</strain>
    </source>
</reference>
<dbReference type="PANTHER" id="PTHR10724:SF7">
    <property type="entry name" value="SMALL RIBOSOMAL SUBUNIT PROTEIN BS1C"/>
    <property type="match status" value="1"/>
</dbReference>
<evidence type="ECO:0000256" key="2">
    <source>
        <dbReference type="ARBA" id="ARBA00022980"/>
    </source>
</evidence>
<dbReference type="OrthoDB" id="9804077at2"/>
<evidence type="ECO:0000313" key="6">
    <source>
        <dbReference type="EMBL" id="CCW36399.1"/>
    </source>
</evidence>
<organism evidence="6 7">
    <name type="scientific">Chthonomonas calidirosea (strain DSM 23976 / ICMP 18418 / T49)</name>
    <dbReference type="NCBI Taxonomy" id="1303518"/>
    <lineage>
        <taxon>Bacteria</taxon>
        <taxon>Bacillati</taxon>
        <taxon>Armatimonadota</taxon>
        <taxon>Chthonomonadia</taxon>
        <taxon>Chthonomonadales</taxon>
        <taxon>Chthonomonadaceae</taxon>
        <taxon>Chthonomonas</taxon>
    </lineage>
</organism>
<feature type="compositionally biased region" description="Basic residues" evidence="4">
    <location>
        <begin position="446"/>
        <end position="456"/>
    </location>
</feature>
<comment type="similarity">
    <text evidence="1">Belongs to the bacterial ribosomal protein bS1 family.</text>
</comment>
<feature type="region of interest" description="Disordered" evidence="4">
    <location>
        <begin position="1"/>
        <end position="80"/>
    </location>
</feature>
<feature type="compositionally biased region" description="Basic and acidic residues" evidence="4">
    <location>
        <begin position="1"/>
        <end position="17"/>
    </location>
</feature>
<dbReference type="PATRIC" id="fig|1303518.3.peg.2708"/>
<dbReference type="InterPro" id="IPR012340">
    <property type="entry name" value="NA-bd_OB-fold"/>
</dbReference>
<dbReference type="PRINTS" id="PR00681">
    <property type="entry name" value="RIBOSOMALS1"/>
</dbReference>
<dbReference type="PROSITE" id="PS50126">
    <property type="entry name" value="S1"/>
    <property type="match status" value="4"/>
</dbReference>
<dbReference type="InterPro" id="IPR035104">
    <property type="entry name" value="Ribosomal_protein_S1-like"/>
</dbReference>
<protein>
    <submittedName>
        <fullName evidence="6">Ribosomal protein S1</fullName>
    </submittedName>
</protein>
<dbReference type="FunCoup" id="S0EY09">
    <property type="interactions" value="516"/>
</dbReference>
<dbReference type="Pfam" id="PF00575">
    <property type="entry name" value="S1"/>
    <property type="match status" value="4"/>
</dbReference>
<dbReference type="SMART" id="SM00316">
    <property type="entry name" value="S1"/>
    <property type="match status" value="4"/>
</dbReference>
<dbReference type="CDD" id="cd05687">
    <property type="entry name" value="S1_RPS1_repeat_ec1_hs1"/>
    <property type="match status" value="1"/>
</dbReference>
<evidence type="ECO:0000256" key="4">
    <source>
        <dbReference type="SAM" id="MobiDB-lite"/>
    </source>
</evidence>
<feature type="compositionally biased region" description="Polar residues" evidence="4">
    <location>
        <begin position="28"/>
        <end position="48"/>
    </location>
</feature>
<evidence type="ECO:0000313" key="7">
    <source>
        <dbReference type="Proteomes" id="UP000014227"/>
    </source>
</evidence>
<dbReference type="Gene3D" id="2.40.50.140">
    <property type="entry name" value="Nucleic acid-binding proteins"/>
    <property type="match status" value="4"/>
</dbReference>
<feature type="domain" description="S1 motif" evidence="5">
    <location>
        <begin position="270"/>
        <end position="338"/>
    </location>
</feature>
<sequence length="516" mass="57336">MSDETVQERTLEVHAQSESEEQPPTQEGSLSESSAQEALTSAVVSSETTRAEEGKETTSQPPEPPASPATEVSSPTEDIGTDYASSFRELRKGDIIQGVVMRIDREEVLVDVGAKSEGIIPLNELSRQSHVPPETVVSVGERIWVYVLEPENDFGNPILSKRRADLERTWVELKQAQATGTNVEGKVVAHVKGGLQVTVGLQGVVGFVPASHVGLEGPRVNLERYVGKTIPLKVLEVDRAHKKVILSNRLVVEEERRRRLEEAKASIQPGQIRRGVVRRLTNYGAFVDLGGIDGLLHISEMSWSRLNHPRDVLREGQEIDVFIIKVDFDQERVSLSLRRTQPDPWEKVATIYREGDVLTGTVTRVIDSGAFVQLEEGIEGYLPNSEMVRNSSGRITPPAVGEEITVKLLKLRLDERKMTLSQRAAVPVEPVIEEPPPPPPAEPAAGKRKRSKKRGRRSEEDEDYGPYAGELEEQPLNTLRDAFKAARRRARKEESGEEEILLDEEIDDVSSEEEES</sequence>
<feature type="compositionally biased region" description="Acidic residues" evidence="4">
    <location>
        <begin position="495"/>
        <end position="516"/>
    </location>
</feature>
<dbReference type="CDD" id="cd05688">
    <property type="entry name" value="S1_RPS1_repeat_ec3"/>
    <property type="match status" value="1"/>
</dbReference>
<evidence type="ECO:0000259" key="5">
    <source>
        <dbReference type="PROSITE" id="PS50126"/>
    </source>
</evidence>
<dbReference type="GO" id="GO:0003735">
    <property type="term" value="F:structural constituent of ribosome"/>
    <property type="evidence" value="ECO:0007669"/>
    <property type="project" value="TreeGrafter"/>
</dbReference>
<dbReference type="InterPro" id="IPR050437">
    <property type="entry name" value="Ribos_protein_bS1-like"/>
</dbReference>
<dbReference type="Proteomes" id="UP000014227">
    <property type="component" value="Chromosome I"/>
</dbReference>
<dbReference type="RefSeq" id="WP_016483908.1">
    <property type="nucleotide sequence ID" value="NC_021487.1"/>
</dbReference>
<dbReference type="GO" id="GO:0005737">
    <property type="term" value="C:cytoplasm"/>
    <property type="evidence" value="ECO:0007669"/>
    <property type="project" value="UniProtKB-ARBA"/>
</dbReference>
<accession>S0EY09</accession>
<dbReference type="AlphaFoldDB" id="S0EY09"/>
<dbReference type="InParanoid" id="S0EY09"/>
<dbReference type="FunFam" id="2.40.50.140:FF:000051">
    <property type="entry name" value="RNA-binding transcriptional accessory protein"/>
    <property type="match status" value="1"/>
</dbReference>
<name>S0EY09_CHTCT</name>
<dbReference type="eggNOG" id="COG0539">
    <property type="taxonomic scope" value="Bacteria"/>
</dbReference>
<dbReference type="STRING" id="454171.CP488_01485"/>
<dbReference type="GO" id="GO:0003729">
    <property type="term" value="F:mRNA binding"/>
    <property type="evidence" value="ECO:0007669"/>
    <property type="project" value="UniProtKB-ARBA"/>
</dbReference>
<dbReference type="PANTHER" id="PTHR10724">
    <property type="entry name" value="30S RIBOSOMAL PROTEIN S1"/>
    <property type="match status" value="1"/>
</dbReference>
<keyword evidence="2 6" id="KW-0689">Ribosomal protein</keyword>
<gene>
    <name evidence="6" type="ORF">CCALI_02606</name>
</gene>